<evidence type="ECO:0000256" key="1">
    <source>
        <dbReference type="ARBA" id="ARBA00004496"/>
    </source>
</evidence>
<dbReference type="Gene3D" id="1.10.510.10">
    <property type="entry name" value="Transferase(Phosphotransferase) domain 1"/>
    <property type="match status" value="1"/>
</dbReference>
<evidence type="ECO:0000256" key="2">
    <source>
        <dbReference type="ARBA" id="ARBA00012442"/>
    </source>
</evidence>
<evidence type="ECO:0000256" key="3">
    <source>
        <dbReference type="ARBA" id="ARBA00022490"/>
    </source>
</evidence>
<evidence type="ECO:0000259" key="10">
    <source>
        <dbReference type="PROSITE" id="PS50011"/>
    </source>
</evidence>
<evidence type="ECO:0000313" key="12">
    <source>
        <dbReference type="Proteomes" id="UP001162156"/>
    </source>
</evidence>
<keyword evidence="3" id="KW-0963">Cytoplasm</keyword>
<dbReference type="SUPFAM" id="SSF56112">
    <property type="entry name" value="Protein kinase-like (PK-like)"/>
    <property type="match status" value="1"/>
</dbReference>
<dbReference type="SMART" id="SM00220">
    <property type="entry name" value="S_TKc"/>
    <property type="match status" value="1"/>
</dbReference>
<evidence type="ECO:0000256" key="9">
    <source>
        <dbReference type="ARBA" id="ARBA00048789"/>
    </source>
</evidence>
<dbReference type="InterPro" id="IPR011009">
    <property type="entry name" value="Kinase-like_dom_sf"/>
</dbReference>
<keyword evidence="7" id="KW-0418">Kinase</keyword>
<dbReference type="InterPro" id="IPR008271">
    <property type="entry name" value="Ser/Thr_kinase_AS"/>
</dbReference>
<keyword evidence="12" id="KW-1185">Reference proteome</keyword>
<dbReference type="GO" id="GO:0008385">
    <property type="term" value="C:IkappaB kinase complex"/>
    <property type="evidence" value="ECO:0007669"/>
    <property type="project" value="TreeGrafter"/>
</dbReference>
<keyword evidence="6" id="KW-0547">Nucleotide-binding</keyword>
<evidence type="ECO:0000256" key="6">
    <source>
        <dbReference type="ARBA" id="ARBA00022741"/>
    </source>
</evidence>
<comment type="catalytic activity">
    <reaction evidence="9">
        <text>L-seryl-[I-kappa-B protein] + ATP = O-phospho-L-seryl-[I-kappa-B protein] + ADP + H(+)</text>
        <dbReference type="Rhea" id="RHEA:19073"/>
        <dbReference type="Rhea" id="RHEA-COMP:13698"/>
        <dbReference type="Rhea" id="RHEA-COMP:13699"/>
        <dbReference type="ChEBI" id="CHEBI:15378"/>
        <dbReference type="ChEBI" id="CHEBI:29999"/>
        <dbReference type="ChEBI" id="CHEBI:30616"/>
        <dbReference type="ChEBI" id="CHEBI:83421"/>
        <dbReference type="ChEBI" id="CHEBI:456216"/>
        <dbReference type="EC" id="2.7.11.10"/>
    </reaction>
</comment>
<dbReference type="PROSITE" id="PS00108">
    <property type="entry name" value="PROTEIN_KINASE_ST"/>
    <property type="match status" value="1"/>
</dbReference>
<protein>
    <recommendedName>
        <fullName evidence="2">IkappaB kinase</fullName>
        <ecNumber evidence="2">2.7.11.10</ecNumber>
    </recommendedName>
</protein>
<comment type="caution">
    <text evidence="11">The sequence shown here is derived from an EMBL/GenBank/DDBJ whole genome shotgun (WGS) entry which is preliminary data.</text>
</comment>
<comment type="subcellular location">
    <subcellularLocation>
        <location evidence="1">Cytoplasm</location>
    </subcellularLocation>
</comment>
<dbReference type="PROSITE" id="PS50011">
    <property type="entry name" value="PROTEIN_KINASE_DOM"/>
    <property type="match status" value="1"/>
</dbReference>
<proteinExistence type="predicted"/>
<reference evidence="11" key="1">
    <citation type="journal article" date="2023" name="Insect Mol. Biol.">
        <title>Genome sequencing provides insights into the evolution of gene families encoding plant cell wall-degrading enzymes in longhorned beetles.</title>
        <authorList>
            <person name="Shin N.R."/>
            <person name="Okamura Y."/>
            <person name="Kirsch R."/>
            <person name="Pauchet Y."/>
        </authorList>
    </citation>
    <scope>NUCLEOTIDE SEQUENCE</scope>
    <source>
        <strain evidence="11">RBIC_L_NR</strain>
    </source>
</reference>
<keyword evidence="4" id="KW-0723">Serine/threonine-protein kinase</keyword>
<dbReference type="PANTHER" id="PTHR22969:SF17">
    <property type="entry name" value="INHIBITOR OF NUCLEAR FACTOR KAPPA-B KINASE SUBUNIT BETA"/>
    <property type="match status" value="1"/>
</dbReference>
<keyword evidence="5" id="KW-0808">Transferase</keyword>
<dbReference type="AlphaFoldDB" id="A0AAV8YK46"/>
<keyword evidence="8" id="KW-0067">ATP-binding</keyword>
<sequence>MDGPTQIGEWKKISDLGSGAFGVVSLWKNNTNEECIEAGILKHNPTKLPLLPMEYCRKGNLRRVLSKPKNICGLQEAEIRYILEDIGNGLQYLHNLKITHRDIKPDNIVLQHCDNRKDNTIYKIIDLGYAKELNDAVVSFVGTLHYLAPEIFQTERYNNSVDYWSMGILTFEIICGVLPFLPHLSPFE</sequence>
<feature type="non-terminal residue" evidence="11">
    <location>
        <position position="188"/>
    </location>
</feature>
<evidence type="ECO:0000256" key="4">
    <source>
        <dbReference type="ARBA" id="ARBA00022527"/>
    </source>
</evidence>
<dbReference type="PANTHER" id="PTHR22969">
    <property type="entry name" value="IKB KINASE"/>
    <property type="match status" value="1"/>
</dbReference>
<gene>
    <name evidence="11" type="ORF">NQ314_007735</name>
</gene>
<dbReference type="GO" id="GO:0033209">
    <property type="term" value="P:tumor necrosis factor-mediated signaling pathway"/>
    <property type="evidence" value="ECO:0007669"/>
    <property type="project" value="TreeGrafter"/>
</dbReference>
<evidence type="ECO:0000313" key="11">
    <source>
        <dbReference type="EMBL" id="KAJ8951035.1"/>
    </source>
</evidence>
<dbReference type="EMBL" id="JANEYF010002135">
    <property type="protein sequence ID" value="KAJ8951035.1"/>
    <property type="molecule type" value="Genomic_DNA"/>
</dbReference>
<dbReference type="Proteomes" id="UP001162156">
    <property type="component" value="Unassembled WGS sequence"/>
</dbReference>
<name>A0AAV8YK46_9CUCU</name>
<accession>A0AAV8YK46</accession>
<organism evidence="11 12">
    <name type="scientific">Rhamnusium bicolor</name>
    <dbReference type="NCBI Taxonomy" id="1586634"/>
    <lineage>
        <taxon>Eukaryota</taxon>
        <taxon>Metazoa</taxon>
        <taxon>Ecdysozoa</taxon>
        <taxon>Arthropoda</taxon>
        <taxon>Hexapoda</taxon>
        <taxon>Insecta</taxon>
        <taxon>Pterygota</taxon>
        <taxon>Neoptera</taxon>
        <taxon>Endopterygota</taxon>
        <taxon>Coleoptera</taxon>
        <taxon>Polyphaga</taxon>
        <taxon>Cucujiformia</taxon>
        <taxon>Chrysomeloidea</taxon>
        <taxon>Cerambycidae</taxon>
        <taxon>Lepturinae</taxon>
        <taxon>Rhagiini</taxon>
        <taxon>Rhamnusium</taxon>
    </lineage>
</organism>
<dbReference type="Pfam" id="PF00069">
    <property type="entry name" value="Pkinase"/>
    <property type="match status" value="1"/>
</dbReference>
<feature type="domain" description="Protein kinase" evidence="10">
    <location>
        <begin position="1"/>
        <end position="188"/>
    </location>
</feature>
<dbReference type="EC" id="2.7.11.10" evidence="2"/>
<evidence type="ECO:0000256" key="5">
    <source>
        <dbReference type="ARBA" id="ARBA00022679"/>
    </source>
</evidence>
<dbReference type="InterPro" id="IPR000719">
    <property type="entry name" value="Prot_kinase_dom"/>
</dbReference>
<evidence type="ECO:0000256" key="8">
    <source>
        <dbReference type="ARBA" id="ARBA00022840"/>
    </source>
</evidence>
<dbReference type="GO" id="GO:0045944">
    <property type="term" value="P:positive regulation of transcription by RNA polymerase II"/>
    <property type="evidence" value="ECO:0007669"/>
    <property type="project" value="TreeGrafter"/>
</dbReference>
<dbReference type="InterPro" id="IPR051180">
    <property type="entry name" value="IKK"/>
</dbReference>
<dbReference type="GO" id="GO:0005524">
    <property type="term" value="F:ATP binding"/>
    <property type="evidence" value="ECO:0007669"/>
    <property type="project" value="UniProtKB-KW"/>
</dbReference>
<evidence type="ECO:0000256" key="7">
    <source>
        <dbReference type="ARBA" id="ARBA00022777"/>
    </source>
</evidence>
<dbReference type="GO" id="GO:0008384">
    <property type="term" value="F:IkappaB kinase activity"/>
    <property type="evidence" value="ECO:0007669"/>
    <property type="project" value="UniProtKB-EC"/>
</dbReference>